<keyword evidence="3" id="KW-1185">Reference proteome</keyword>
<accession>A0A6P5LYN1</accession>
<evidence type="ECO:0000256" key="2">
    <source>
        <dbReference type="SAM" id="Phobius"/>
    </source>
</evidence>
<dbReference type="Proteomes" id="UP000515140">
    <property type="component" value="Unplaced"/>
</dbReference>
<evidence type="ECO:0000313" key="4">
    <source>
        <dbReference type="RefSeq" id="XP_020861166.1"/>
    </source>
</evidence>
<keyword evidence="2" id="KW-0812">Transmembrane</keyword>
<feature type="compositionally biased region" description="Acidic residues" evidence="1">
    <location>
        <begin position="86"/>
        <end position="102"/>
    </location>
</feature>
<reference evidence="4" key="1">
    <citation type="submission" date="2025-08" db="UniProtKB">
        <authorList>
            <consortium name="RefSeq"/>
        </authorList>
    </citation>
    <scope>IDENTIFICATION</scope>
    <source>
        <tissue evidence="4">Spleen</tissue>
    </source>
</reference>
<name>A0A6P5LYN1_PHACI</name>
<feature type="transmembrane region" description="Helical" evidence="2">
    <location>
        <begin position="170"/>
        <end position="191"/>
    </location>
</feature>
<dbReference type="InParanoid" id="A0A6P5LYN1"/>
<protein>
    <submittedName>
        <fullName evidence="4">Uncharacterized protein LOC110221113</fullName>
    </submittedName>
</protein>
<feature type="compositionally biased region" description="Basic and acidic residues" evidence="1">
    <location>
        <begin position="75"/>
        <end position="85"/>
    </location>
</feature>
<proteinExistence type="predicted"/>
<dbReference type="GeneID" id="110221113"/>
<dbReference type="KEGG" id="pcw:110221113"/>
<feature type="transmembrane region" description="Helical" evidence="2">
    <location>
        <begin position="142"/>
        <end position="164"/>
    </location>
</feature>
<feature type="region of interest" description="Disordered" evidence="1">
    <location>
        <begin position="64"/>
        <end position="102"/>
    </location>
</feature>
<gene>
    <name evidence="4" type="primary">LOC110221113</name>
</gene>
<evidence type="ECO:0000313" key="3">
    <source>
        <dbReference type="Proteomes" id="UP000515140"/>
    </source>
</evidence>
<keyword evidence="2" id="KW-0472">Membrane</keyword>
<keyword evidence="2" id="KW-1133">Transmembrane helix</keyword>
<sequence length="205" mass="23505">MNCKNESDWDKSLGSSNTDNSQASLLRILFLDVQNVLCPRCRNRRRNARCQRSIEECTDQCSTAHDDRSEDLDQNQDRDRDRDLDWDGDGEEDGDGDGDGDGDTSTCWVQYLSRDHHRSNQSRSLSSESPRTRQRASFGLQWLHPLELALYVAGGLVLLSLLGTENLETLLPFFFLFVLYVLFTMPLAKVLGSKRPSPKQIWRQY</sequence>
<organism evidence="3 4">
    <name type="scientific">Phascolarctos cinereus</name>
    <name type="common">Koala</name>
    <dbReference type="NCBI Taxonomy" id="38626"/>
    <lineage>
        <taxon>Eukaryota</taxon>
        <taxon>Metazoa</taxon>
        <taxon>Chordata</taxon>
        <taxon>Craniata</taxon>
        <taxon>Vertebrata</taxon>
        <taxon>Euteleostomi</taxon>
        <taxon>Mammalia</taxon>
        <taxon>Metatheria</taxon>
        <taxon>Diprotodontia</taxon>
        <taxon>Phascolarctidae</taxon>
        <taxon>Phascolarctos</taxon>
    </lineage>
</organism>
<dbReference type="RefSeq" id="XP_020861166.1">
    <property type="nucleotide sequence ID" value="XM_021005507.1"/>
</dbReference>
<evidence type="ECO:0000256" key="1">
    <source>
        <dbReference type="SAM" id="MobiDB-lite"/>
    </source>
</evidence>
<dbReference type="AlphaFoldDB" id="A0A6P5LYN1"/>